<dbReference type="EMBL" id="SAWY01000003">
    <property type="protein sequence ID" value="TPH18499.1"/>
    <property type="molecule type" value="Genomic_DNA"/>
</dbReference>
<feature type="domain" description="Tyr recombinase" evidence="6">
    <location>
        <begin position="158"/>
        <end position="330"/>
    </location>
</feature>
<dbReference type="GO" id="GO:0006310">
    <property type="term" value="P:DNA recombination"/>
    <property type="evidence" value="ECO:0007669"/>
    <property type="project" value="UniProtKB-KW"/>
</dbReference>
<evidence type="ECO:0000259" key="7">
    <source>
        <dbReference type="PROSITE" id="PS51900"/>
    </source>
</evidence>
<evidence type="ECO:0000313" key="8">
    <source>
        <dbReference type="EMBL" id="TPH18499.1"/>
    </source>
</evidence>
<organism evidence="8 9">
    <name type="scientific">Litorilituus lipolyticus</name>
    <dbReference type="NCBI Taxonomy" id="2491017"/>
    <lineage>
        <taxon>Bacteria</taxon>
        <taxon>Pseudomonadati</taxon>
        <taxon>Pseudomonadota</taxon>
        <taxon>Gammaproteobacteria</taxon>
        <taxon>Alteromonadales</taxon>
        <taxon>Colwelliaceae</taxon>
        <taxon>Litorilituus</taxon>
    </lineage>
</organism>
<keyword evidence="4" id="KW-0233">DNA recombination</keyword>
<dbReference type="InterPro" id="IPR002104">
    <property type="entry name" value="Integrase_catalytic"/>
</dbReference>
<dbReference type="Gene3D" id="1.10.443.10">
    <property type="entry name" value="Intergrase catalytic core"/>
    <property type="match status" value="1"/>
</dbReference>
<dbReference type="CDD" id="cd00796">
    <property type="entry name" value="INT_Rci_Hp1_C"/>
    <property type="match status" value="1"/>
</dbReference>
<keyword evidence="9" id="KW-1185">Reference proteome</keyword>
<dbReference type="InterPro" id="IPR044068">
    <property type="entry name" value="CB"/>
</dbReference>
<dbReference type="PROSITE" id="PS51898">
    <property type="entry name" value="TYR_RECOMBINASE"/>
    <property type="match status" value="1"/>
</dbReference>
<evidence type="ECO:0000259" key="6">
    <source>
        <dbReference type="PROSITE" id="PS51898"/>
    </source>
</evidence>
<dbReference type="Pfam" id="PF00589">
    <property type="entry name" value="Phage_integrase"/>
    <property type="match status" value="1"/>
</dbReference>
<dbReference type="PROSITE" id="PS51900">
    <property type="entry name" value="CB"/>
    <property type="match status" value="1"/>
</dbReference>
<evidence type="ECO:0000256" key="4">
    <source>
        <dbReference type="ARBA" id="ARBA00023172"/>
    </source>
</evidence>
<evidence type="ECO:0000256" key="2">
    <source>
        <dbReference type="ARBA" id="ARBA00022908"/>
    </source>
</evidence>
<dbReference type="PANTHER" id="PTHR30349">
    <property type="entry name" value="PHAGE INTEGRASE-RELATED"/>
    <property type="match status" value="1"/>
</dbReference>
<dbReference type="InterPro" id="IPR010998">
    <property type="entry name" value="Integrase_recombinase_N"/>
</dbReference>
<evidence type="ECO:0000256" key="5">
    <source>
        <dbReference type="PROSITE-ProRule" id="PRU01248"/>
    </source>
</evidence>
<evidence type="ECO:0000256" key="1">
    <source>
        <dbReference type="ARBA" id="ARBA00008857"/>
    </source>
</evidence>
<dbReference type="PANTHER" id="PTHR30349:SF64">
    <property type="entry name" value="PROPHAGE INTEGRASE INTD-RELATED"/>
    <property type="match status" value="1"/>
</dbReference>
<dbReference type="GO" id="GO:0003677">
    <property type="term" value="F:DNA binding"/>
    <property type="evidence" value="ECO:0007669"/>
    <property type="project" value="UniProtKB-UniRule"/>
</dbReference>
<proteinExistence type="inferred from homology"/>
<comment type="similarity">
    <text evidence="1">Belongs to the 'phage' integrase family.</text>
</comment>
<dbReference type="OrthoDB" id="9795573at2"/>
<name>A0A502L6E5_9GAMM</name>
<feature type="domain" description="Core-binding (CB)" evidence="7">
    <location>
        <begin position="61"/>
        <end position="137"/>
    </location>
</feature>
<protein>
    <submittedName>
        <fullName evidence="8">Site-specific integrase</fullName>
    </submittedName>
</protein>
<dbReference type="SUPFAM" id="SSF56349">
    <property type="entry name" value="DNA breaking-rejoining enzymes"/>
    <property type="match status" value="1"/>
</dbReference>
<dbReference type="InterPro" id="IPR050090">
    <property type="entry name" value="Tyrosine_recombinase_XerCD"/>
</dbReference>
<dbReference type="Proteomes" id="UP000315303">
    <property type="component" value="Unassembled WGS sequence"/>
</dbReference>
<evidence type="ECO:0000313" key="9">
    <source>
        <dbReference type="Proteomes" id="UP000315303"/>
    </source>
</evidence>
<gene>
    <name evidence="8" type="ORF">EPA86_01675</name>
</gene>
<dbReference type="GO" id="GO:0015074">
    <property type="term" value="P:DNA integration"/>
    <property type="evidence" value="ECO:0007669"/>
    <property type="project" value="UniProtKB-KW"/>
</dbReference>
<keyword evidence="2" id="KW-0229">DNA integration</keyword>
<reference evidence="8 9" key="1">
    <citation type="submission" date="2019-01" db="EMBL/GenBank/DDBJ databases">
        <title>Litorilituus lipolytica sp. nov., isolated from intertidal sand of the Yellow Sea in China.</title>
        <authorList>
            <person name="Liu A."/>
        </authorList>
    </citation>
    <scope>NUCLEOTIDE SEQUENCE [LARGE SCALE GENOMIC DNA]</scope>
    <source>
        <strain evidence="8 9">RZ04</strain>
    </source>
</reference>
<sequence length="337" mass="38489">MASIQVLHRKSGKRYRVQFMKNGKRIGKVFSRKKDAELYIAQLTVNDQLADSLTDSTLSSLTISQANKEFLEQYSGKCSSMKQRLSFWSSNYGDICIGKFTRFHIKQGMNKLNEIGYAPATLNRFKAAISAVFTYLGDEYDVPINPARQVRQQKENNARCRYLSDEERIILLDTVKKSYWNKLYLLVLLAITTGARRGDLIKLRWSDINFTARTATVDVTKNGEPRVLPLTTDVVKELSKYREIGGGYIFNHPSKLNEYFRNFDCHWRSALIEAKIDNFKFHDLRHTAASYLAMANIQIGQIADILGHKTLDVTKRYIHLSTGHKANVINDVMGGIS</sequence>
<comment type="caution">
    <text evidence="8">The sequence shown here is derived from an EMBL/GenBank/DDBJ whole genome shotgun (WGS) entry which is preliminary data.</text>
</comment>
<dbReference type="InterPro" id="IPR011010">
    <property type="entry name" value="DNA_brk_join_enz"/>
</dbReference>
<keyword evidence="3 5" id="KW-0238">DNA-binding</keyword>
<dbReference type="RefSeq" id="WP_140601253.1">
    <property type="nucleotide sequence ID" value="NZ_SAWY01000003.1"/>
</dbReference>
<dbReference type="AlphaFoldDB" id="A0A502L6E5"/>
<evidence type="ECO:0000256" key="3">
    <source>
        <dbReference type="ARBA" id="ARBA00023125"/>
    </source>
</evidence>
<dbReference type="Gene3D" id="1.10.150.130">
    <property type="match status" value="1"/>
</dbReference>
<dbReference type="InterPro" id="IPR013762">
    <property type="entry name" value="Integrase-like_cat_sf"/>
</dbReference>
<accession>A0A502L6E5</accession>